<organism evidence="1 2">
    <name type="scientific">Microcella frigidaquae</name>
    <dbReference type="NCBI Taxonomy" id="424758"/>
    <lineage>
        <taxon>Bacteria</taxon>
        <taxon>Bacillati</taxon>
        <taxon>Actinomycetota</taxon>
        <taxon>Actinomycetes</taxon>
        <taxon>Micrococcales</taxon>
        <taxon>Microbacteriaceae</taxon>
        <taxon>Microcella</taxon>
    </lineage>
</organism>
<comment type="caution">
    <text evidence="1">The sequence shown here is derived from an EMBL/GenBank/DDBJ whole genome shotgun (WGS) entry which is preliminary data.</text>
</comment>
<dbReference type="AlphaFoldDB" id="A0A840X8D8"/>
<gene>
    <name evidence="1" type="ORF">BJ959_002126</name>
</gene>
<proteinExistence type="predicted"/>
<accession>A0A840X8D8</accession>
<dbReference type="OrthoDB" id="3268468at2"/>
<protein>
    <recommendedName>
        <fullName evidence="3">DUF3107 domain-containing protein</fullName>
    </recommendedName>
</protein>
<dbReference type="Pfam" id="PF11305">
    <property type="entry name" value="DUF3107"/>
    <property type="match status" value="1"/>
</dbReference>
<reference evidence="1 2" key="1">
    <citation type="submission" date="2020-08" db="EMBL/GenBank/DDBJ databases">
        <title>Sequencing the genomes of 1000 actinobacteria strains.</title>
        <authorList>
            <person name="Klenk H.-P."/>
        </authorList>
    </citation>
    <scope>NUCLEOTIDE SEQUENCE [LARGE SCALE GENOMIC DNA]</scope>
    <source>
        <strain evidence="1 2">DSM 23889</strain>
    </source>
</reference>
<dbReference type="RefSeq" id="WP_153981837.1">
    <property type="nucleotide sequence ID" value="NZ_BAAANZ010000003.1"/>
</dbReference>
<evidence type="ECO:0008006" key="3">
    <source>
        <dbReference type="Google" id="ProtNLM"/>
    </source>
</evidence>
<dbReference type="EMBL" id="JACHBS010000001">
    <property type="protein sequence ID" value="MBB5618630.1"/>
    <property type="molecule type" value="Genomic_DNA"/>
</dbReference>
<sequence>MDIRIGILNSPRELAFESSESAADIAATIAAAVEKGAPLVTLVDSKGKHYLVPTAAIGYVEIGNDSARKVGFVG</sequence>
<dbReference type="InterPro" id="IPR021456">
    <property type="entry name" value="DUF3107"/>
</dbReference>
<dbReference type="Proteomes" id="UP000552883">
    <property type="component" value="Unassembled WGS sequence"/>
</dbReference>
<evidence type="ECO:0000313" key="2">
    <source>
        <dbReference type="Proteomes" id="UP000552883"/>
    </source>
</evidence>
<evidence type="ECO:0000313" key="1">
    <source>
        <dbReference type="EMBL" id="MBB5618630.1"/>
    </source>
</evidence>
<name>A0A840X8D8_9MICO</name>
<keyword evidence="2" id="KW-1185">Reference proteome</keyword>